<dbReference type="SMART" id="SM00060">
    <property type="entry name" value="FN3"/>
    <property type="match status" value="2"/>
</dbReference>
<feature type="compositionally biased region" description="Low complexity" evidence="2">
    <location>
        <begin position="9"/>
        <end position="26"/>
    </location>
</feature>
<dbReference type="GO" id="GO:0005975">
    <property type="term" value="P:carbohydrate metabolic process"/>
    <property type="evidence" value="ECO:0007669"/>
    <property type="project" value="UniProtKB-ARBA"/>
</dbReference>
<evidence type="ECO:0000313" key="5">
    <source>
        <dbReference type="EMBL" id="MBO8433377.1"/>
    </source>
</evidence>
<dbReference type="GO" id="GO:0004553">
    <property type="term" value="F:hydrolase activity, hydrolyzing O-glycosyl compounds"/>
    <property type="evidence" value="ECO:0007669"/>
    <property type="project" value="UniProtKB-ARBA"/>
</dbReference>
<dbReference type="CDD" id="cd00063">
    <property type="entry name" value="FN3"/>
    <property type="match status" value="1"/>
</dbReference>
<dbReference type="SUPFAM" id="SSF49265">
    <property type="entry name" value="Fibronectin type III"/>
    <property type="match status" value="1"/>
</dbReference>
<dbReference type="EMBL" id="JADIMZ010000131">
    <property type="protein sequence ID" value="MBO8433377.1"/>
    <property type="molecule type" value="Genomic_DNA"/>
</dbReference>
<dbReference type="Gene3D" id="2.60.40.10">
    <property type="entry name" value="Immunoglobulins"/>
    <property type="match status" value="1"/>
</dbReference>
<feature type="domain" description="MAM" evidence="3">
    <location>
        <begin position="407"/>
        <end position="565"/>
    </location>
</feature>
<dbReference type="NCBIfam" id="TIGR04183">
    <property type="entry name" value="Por_Secre_tail"/>
    <property type="match status" value="1"/>
</dbReference>
<sequence>MKNDQDILNQAPNQQQTPQQNPQSQPKTLPEEKRKSKGGIRHRPRLFRKLSKTSMNLSTHRHLAGKHIHTRQSLRMLCWLLLGCFGTQLHATESTTAAARPNPHAQTTYSQTENLVQLPFYEGFEKWENGIPVGWKTYDQNQDGTGWQESTENARNGHCAMYGYNRDNYAMDWLVSPTLHLDKDCFLKFHYRVRSDVNKENLSIYLSTSGNDIMALQEHLLLQIIEATNTEYQEVSIDLSDFTGQDVNIGILAHSAKDRYGIYIDDFSVVSCYAPVSAQIVGIGQHEAYVSYQNPENTSNSGTEAHIAYRILKTIPQSGQYITETNGKKDNPLTDTLWQELHSRQSPAWLRNLDISTPYEVQVRNLCQDEDTSRPVILQFQTACPLHGLPFTENFSHVHEGEIPDCWDNSEGSETNPKYRWNVPAETDPDEEIGRYLLFNNKLSAKGRNNYLKTPLIHTTGQESLRLSFSYINNEGQRENPSLLSVYSTLDAGLSYDTIARHLHSGTTWKDTTILLHLKHPVSTISKAEIEGGNHLQIVFEAVSNYGFGRVGIDNFSLTSFECPPPYNVRVSDITGSSARISWQSGAARHRISYFPQGQAEQSFHLFSDTCSALLSELRPGTEYEVRIEAIASNGDTSQAATAYFETPCTAVPLPYREGFENVALGDFLPPCWTETVLASDPDADFYWECSNMGIDAAEGTSYLYFYSFGLAKGAHSRVSTPLLEAHSSVEVSFKLYHWREFSGQEKLIVSYSDTRYPDKTFPIDTISCDFSHDTEGGWTGYAYRLPEFSQGRIHFEAIGQRGQNILIDQLEVKTIPSIDLQIGLSSHSYAFGDADSLQFAFRLSNSGALDFNGKADIRLKIKTNGNRLAGDSLLHQIDFSANPLPTAESRNFIFEKPFTLKGYGQHQISLTLNASGDTQTGNDTASFHILHYPSIEIPANTGLSLSDFNPAHISVFDLNQDGITWERRPDGSYHCPPQSEWDSDDLLILPAMHLEPGIYHVSALAEGERFDRPESMALYLFPATWPSTVLHAFPLSASCLESGKRIGASFDFFGNGIEIKDSVNINTGGIYYFGIHACSFQDQGGLNLSGFSVRKISSRPIPPLEPIRQYIDTTLCHGETILFAGSELSRSGSYTDTLSTAWGADSIVFLNLQIEPNYLFNLDTLICQGATLYFGGRTYSQAGEYEEIYKSRHGCDSIYRLRLEVLPLPAPPVILQETVQGKTVLVSDQEAANQWYKDGSALKGETGNELVPTGNGLYHATVRNACGESAPSNKIEIKDLSNPSDPMAECLRIYPNPAQDYLHVESPSQRIERMDAFNLNGKRIYSGLPKARSCRLDVSAWTPGTYILQIHIQDKTMPFKIEIAR</sequence>
<dbReference type="InterPro" id="IPR013783">
    <property type="entry name" value="Ig-like_fold"/>
</dbReference>
<dbReference type="InterPro" id="IPR026444">
    <property type="entry name" value="Secre_tail"/>
</dbReference>
<evidence type="ECO:0000313" key="6">
    <source>
        <dbReference type="Proteomes" id="UP000823612"/>
    </source>
</evidence>
<feature type="domain" description="Fibronectin type-III" evidence="4">
    <location>
        <begin position="565"/>
        <end position="650"/>
    </location>
</feature>
<dbReference type="NCBIfam" id="NF038128">
    <property type="entry name" value="choice_anch_J"/>
    <property type="match status" value="1"/>
</dbReference>
<dbReference type="InterPro" id="IPR011628">
    <property type="entry name" value="Cleaved_adhesin"/>
</dbReference>
<reference evidence="5" key="1">
    <citation type="submission" date="2020-10" db="EMBL/GenBank/DDBJ databases">
        <authorList>
            <person name="Gilroy R."/>
        </authorList>
    </citation>
    <scope>NUCLEOTIDE SEQUENCE</scope>
    <source>
        <strain evidence="5">2889</strain>
    </source>
</reference>
<dbReference type="PANTHER" id="PTHR46708">
    <property type="entry name" value="TENASCIN"/>
    <property type="match status" value="1"/>
</dbReference>
<dbReference type="Proteomes" id="UP000823612">
    <property type="component" value="Unassembled WGS sequence"/>
</dbReference>
<protein>
    <submittedName>
        <fullName evidence="5">Choice-of-anchor J domain-containing protein</fullName>
    </submittedName>
</protein>
<evidence type="ECO:0000259" key="4">
    <source>
        <dbReference type="PROSITE" id="PS50853"/>
    </source>
</evidence>
<proteinExistence type="predicted"/>
<dbReference type="PANTHER" id="PTHR46708:SF2">
    <property type="entry name" value="FIBRONECTIN TYPE-III DOMAIN-CONTAINING PROTEIN"/>
    <property type="match status" value="1"/>
</dbReference>
<dbReference type="Pfam" id="PF00041">
    <property type="entry name" value="fn3"/>
    <property type="match status" value="1"/>
</dbReference>
<accession>A0A9D9DUD6</accession>
<dbReference type="SUPFAM" id="SSF49899">
    <property type="entry name" value="Concanavalin A-like lectins/glucanases"/>
    <property type="match status" value="2"/>
</dbReference>
<dbReference type="InterPro" id="IPR013320">
    <property type="entry name" value="ConA-like_dom_sf"/>
</dbReference>
<evidence type="ECO:0000256" key="1">
    <source>
        <dbReference type="ARBA" id="ARBA00022737"/>
    </source>
</evidence>
<feature type="region of interest" description="Disordered" evidence="2">
    <location>
        <begin position="1"/>
        <end position="43"/>
    </location>
</feature>
<name>A0A9D9DUD6_9BACT</name>
<dbReference type="InterPro" id="IPR036116">
    <property type="entry name" value="FN3_sf"/>
</dbReference>
<dbReference type="InterPro" id="IPR003961">
    <property type="entry name" value="FN3_dom"/>
</dbReference>
<gene>
    <name evidence="5" type="ORF">IAB08_08830</name>
</gene>
<reference evidence="5" key="2">
    <citation type="journal article" date="2021" name="PeerJ">
        <title>Extensive microbial diversity within the chicken gut microbiome revealed by metagenomics and culture.</title>
        <authorList>
            <person name="Gilroy R."/>
            <person name="Ravi A."/>
            <person name="Getino M."/>
            <person name="Pursley I."/>
            <person name="Horton D.L."/>
            <person name="Alikhan N.F."/>
            <person name="Baker D."/>
            <person name="Gharbi K."/>
            <person name="Hall N."/>
            <person name="Watson M."/>
            <person name="Adriaenssens E.M."/>
            <person name="Foster-Nyarko E."/>
            <person name="Jarju S."/>
            <person name="Secka A."/>
            <person name="Antonio M."/>
            <person name="Oren A."/>
            <person name="Chaudhuri R.R."/>
            <person name="La Ragione R."/>
            <person name="Hildebrand F."/>
            <person name="Pallen M.J."/>
        </authorList>
    </citation>
    <scope>NUCLEOTIDE SEQUENCE</scope>
    <source>
        <strain evidence="5">2889</strain>
    </source>
</reference>
<dbReference type="PROSITE" id="PS50060">
    <property type="entry name" value="MAM_2"/>
    <property type="match status" value="1"/>
</dbReference>
<dbReference type="InterPro" id="IPR000998">
    <property type="entry name" value="MAM_dom"/>
</dbReference>
<dbReference type="PROSITE" id="PS50853">
    <property type="entry name" value="FN3"/>
    <property type="match status" value="1"/>
</dbReference>
<comment type="caution">
    <text evidence="5">The sequence shown here is derived from an EMBL/GenBank/DDBJ whole genome shotgun (WGS) entry which is preliminary data.</text>
</comment>
<keyword evidence="1" id="KW-0677">Repeat</keyword>
<dbReference type="Pfam" id="PF18962">
    <property type="entry name" value="Por_Secre_tail"/>
    <property type="match status" value="1"/>
</dbReference>
<evidence type="ECO:0000256" key="2">
    <source>
        <dbReference type="SAM" id="MobiDB-lite"/>
    </source>
</evidence>
<dbReference type="GO" id="GO:0016020">
    <property type="term" value="C:membrane"/>
    <property type="evidence" value="ECO:0007669"/>
    <property type="project" value="InterPro"/>
</dbReference>
<dbReference type="Pfam" id="PF07675">
    <property type="entry name" value="Cleaved_Adhesin"/>
    <property type="match status" value="1"/>
</dbReference>
<dbReference type="InterPro" id="IPR050991">
    <property type="entry name" value="ECM_Regulatory_Proteins"/>
</dbReference>
<dbReference type="Gene3D" id="2.60.120.200">
    <property type="match status" value="3"/>
</dbReference>
<evidence type="ECO:0000259" key="3">
    <source>
        <dbReference type="PROSITE" id="PS50060"/>
    </source>
</evidence>
<organism evidence="5 6">
    <name type="scientific">Candidatus Pullibacteroides excrementavium</name>
    <dbReference type="NCBI Taxonomy" id="2840905"/>
    <lineage>
        <taxon>Bacteria</taxon>
        <taxon>Pseudomonadati</taxon>
        <taxon>Bacteroidota</taxon>
        <taxon>Bacteroidia</taxon>
        <taxon>Bacteroidales</taxon>
        <taxon>Candidatus Pullibacteroides</taxon>
    </lineage>
</organism>